<organism evidence="1 2">
    <name type="scientific">Thalassolituus marinus</name>
    <dbReference type="NCBI Taxonomy" id="671053"/>
    <lineage>
        <taxon>Bacteria</taxon>
        <taxon>Pseudomonadati</taxon>
        <taxon>Pseudomonadota</taxon>
        <taxon>Gammaproteobacteria</taxon>
        <taxon>Oceanospirillales</taxon>
        <taxon>Oceanospirillaceae</taxon>
        <taxon>Thalassolituus</taxon>
    </lineage>
</organism>
<evidence type="ECO:0000313" key="2">
    <source>
        <dbReference type="Proteomes" id="UP000714380"/>
    </source>
</evidence>
<dbReference type="EMBL" id="JAEDAH010000088">
    <property type="protein sequence ID" value="MCA6064628.1"/>
    <property type="molecule type" value="Genomic_DNA"/>
</dbReference>
<dbReference type="Pfam" id="PF12843">
    <property type="entry name" value="QSregVF_b"/>
    <property type="match status" value="1"/>
</dbReference>
<dbReference type="Proteomes" id="UP000714380">
    <property type="component" value="Unassembled WGS sequence"/>
</dbReference>
<evidence type="ECO:0000313" key="1">
    <source>
        <dbReference type="EMBL" id="MCA6064628.1"/>
    </source>
</evidence>
<dbReference type="InterPro" id="IPR024530">
    <property type="entry name" value="QSregVF_b"/>
</dbReference>
<gene>
    <name evidence="1" type="ORF">I9W95_13520</name>
</gene>
<comment type="caution">
    <text evidence="1">The sequence shown here is derived from an EMBL/GenBank/DDBJ whole genome shotgun (WGS) entry which is preliminary data.</text>
</comment>
<reference evidence="1 2" key="1">
    <citation type="submission" date="2020-12" db="EMBL/GenBank/DDBJ databases">
        <title>Novel Thalassolituus-related marine hydrocarbonoclastic bacteria mediated algae-derived hydrocarbons mineralization in twilight zone of the northern South China Sea.</title>
        <authorList>
            <person name="Dong C."/>
        </authorList>
    </citation>
    <scope>NUCLEOTIDE SEQUENCE [LARGE SCALE GENOMIC DNA]</scope>
    <source>
        <strain evidence="1 2">IMCC1826</strain>
    </source>
</reference>
<dbReference type="RefSeq" id="WP_225675784.1">
    <property type="nucleotide sequence ID" value="NZ_JAEDAH010000088.1"/>
</dbReference>
<proteinExistence type="predicted"/>
<protein>
    <submittedName>
        <fullName evidence="1">DUF3820 family protein</fullName>
    </submittedName>
</protein>
<sequence length="84" mass="9512">MFDKTDLIRLVTTTMPFGKYQGRILAELPEEYLLWMHKKGMPAGQLGMLLGLMLEIRINGLEGLLKPLKERYPLAAPDAPDTLQ</sequence>
<accession>A0ABS7ZU16</accession>
<name>A0ABS7ZU16_9GAMM</name>
<keyword evidence="2" id="KW-1185">Reference proteome</keyword>